<dbReference type="GO" id="GO:0009507">
    <property type="term" value="C:chloroplast"/>
    <property type="evidence" value="ECO:0007669"/>
    <property type="project" value="UniProtKB-SubCell"/>
</dbReference>
<evidence type="ECO:0000256" key="3">
    <source>
        <dbReference type="ARBA" id="ARBA00022640"/>
    </source>
</evidence>
<dbReference type="InterPro" id="IPR007378">
    <property type="entry name" value="Tic22-like"/>
</dbReference>
<organism evidence="6 7">
    <name type="scientific">Cyclotella atomus</name>
    <dbReference type="NCBI Taxonomy" id="382360"/>
    <lineage>
        <taxon>Eukaryota</taxon>
        <taxon>Sar</taxon>
        <taxon>Stramenopiles</taxon>
        <taxon>Ochrophyta</taxon>
        <taxon>Bacillariophyta</taxon>
        <taxon>Coscinodiscophyceae</taxon>
        <taxon>Thalassiosirophycidae</taxon>
        <taxon>Stephanodiscales</taxon>
        <taxon>Stephanodiscaceae</taxon>
        <taxon>Cyclotella</taxon>
    </lineage>
</organism>
<sequence length="355" mass="38089">MRSSTVLISAILQSAFAPTDGFLQLPRSAVPVLSSHHRQSSPVENNLKSPLVLLSTEGKDEIINESETAEEDSPEPKLTIPTRTTTSISNDTNDNNGPGLIAGIFAAGVLLFFAASAILPLIEAVSTAPTANSNLGNSVVTRQDGPTVKKYESKFDALSKTKIQEKLSNLPVFYLVNDGIMSDNIYFSFNEAESAAKDASATVKVSTLDQVLYPLILKQGKVKTAAPTPAAIKEAIETVSERRFTLVPSSSALKDAKKTGTTLQQNDVPLFIVERLAFASDSGAQVPLFLEKSDAILSYNRLRSSSNTLPESPTVRTSSLMDVLDSMERGTRQGTSQLAFYGNADDVLKADEMTP</sequence>
<dbReference type="Pfam" id="PF04278">
    <property type="entry name" value="Tic22"/>
    <property type="match status" value="1"/>
</dbReference>
<comment type="caution">
    <text evidence="6">The sequence shown here is derived from an EMBL/GenBank/DDBJ whole genome shotgun (WGS) entry which is preliminary data.</text>
</comment>
<evidence type="ECO:0000256" key="4">
    <source>
        <dbReference type="SAM" id="MobiDB-lite"/>
    </source>
</evidence>
<proteinExistence type="predicted"/>
<evidence type="ECO:0000256" key="1">
    <source>
        <dbReference type="ARBA" id="ARBA00004229"/>
    </source>
</evidence>
<protein>
    <recommendedName>
        <fullName evidence="8">Tic22-like protein</fullName>
    </recommendedName>
</protein>
<dbReference type="AlphaFoldDB" id="A0ABD3PHQ4"/>
<name>A0ABD3PHQ4_9STRA</name>
<feature type="region of interest" description="Disordered" evidence="4">
    <location>
        <begin position="65"/>
        <end position="93"/>
    </location>
</feature>
<accession>A0ABD3PHQ4</accession>
<reference evidence="6 7" key="1">
    <citation type="submission" date="2024-10" db="EMBL/GenBank/DDBJ databases">
        <title>Updated reference genomes for cyclostephanoid diatoms.</title>
        <authorList>
            <person name="Roberts W.R."/>
            <person name="Alverson A.J."/>
        </authorList>
    </citation>
    <scope>NUCLEOTIDE SEQUENCE [LARGE SCALE GENOMIC DNA]</scope>
    <source>
        <strain evidence="6 7">AJA010-31</strain>
    </source>
</reference>
<evidence type="ECO:0000256" key="5">
    <source>
        <dbReference type="SAM" id="Phobius"/>
    </source>
</evidence>
<comment type="subcellular location">
    <subcellularLocation>
        <location evidence="1">Plastid</location>
        <location evidence="1">Chloroplast</location>
    </subcellularLocation>
</comment>
<evidence type="ECO:0008006" key="8">
    <source>
        <dbReference type="Google" id="ProtNLM"/>
    </source>
</evidence>
<feature type="compositionally biased region" description="Low complexity" evidence="4">
    <location>
        <begin position="84"/>
        <end position="93"/>
    </location>
</feature>
<dbReference type="PANTHER" id="PTHR33926:SF4">
    <property type="entry name" value="PROTEIN TIC 22, CHLOROPLASTIC"/>
    <property type="match status" value="1"/>
</dbReference>
<evidence type="ECO:0000256" key="2">
    <source>
        <dbReference type="ARBA" id="ARBA00022528"/>
    </source>
</evidence>
<feature type="transmembrane region" description="Helical" evidence="5">
    <location>
        <begin position="100"/>
        <end position="122"/>
    </location>
</feature>
<keyword evidence="7" id="KW-1185">Reference proteome</keyword>
<keyword evidence="5" id="KW-0472">Membrane</keyword>
<dbReference type="EMBL" id="JALLPJ020000618">
    <property type="protein sequence ID" value="KAL3787248.1"/>
    <property type="molecule type" value="Genomic_DNA"/>
</dbReference>
<keyword evidence="5" id="KW-0812">Transmembrane</keyword>
<keyword evidence="3" id="KW-0934">Plastid</keyword>
<keyword evidence="5" id="KW-1133">Transmembrane helix</keyword>
<gene>
    <name evidence="6" type="ORF">ACHAWO_003485</name>
</gene>
<evidence type="ECO:0000313" key="6">
    <source>
        <dbReference type="EMBL" id="KAL3787248.1"/>
    </source>
</evidence>
<keyword evidence="2" id="KW-0150">Chloroplast</keyword>
<dbReference type="PANTHER" id="PTHR33926">
    <property type="entry name" value="PROTEIN TIC 22, CHLOROPLASTIC"/>
    <property type="match status" value="1"/>
</dbReference>
<dbReference type="Proteomes" id="UP001530400">
    <property type="component" value="Unassembled WGS sequence"/>
</dbReference>
<evidence type="ECO:0000313" key="7">
    <source>
        <dbReference type="Proteomes" id="UP001530400"/>
    </source>
</evidence>